<dbReference type="AlphaFoldDB" id="A0A8T2Z4F0"/>
<dbReference type="EMBL" id="JACEGQ020000004">
    <property type="protein sequence ID" value="KAH8512180.1"/>
    <property type="molecule type" value="Genomic_DNA"/>
</dbReference>
<protein>
    <submittedName>
        <fullName evidence="2">Uncharacterized protein</fullName>
    </submittedName>
</protein>
<keyword evidence="1" id="KW-1133">Transmembrane helix</keyword>
<evidence type="ECO:0000256" key="1">
    <source>
        <dbReference type="SAM" id="Phobius"/>
    </source>
</evidence>
<proteinExistence type="predicted"/>
<feature type="transmembrane region" description="Helical" evidence="1">
    <location>
        <begin position="33"/>
        <end position="51"/>
    </location>
</feature>
<evidence type="ECO:0000313" key="3">
    <source>
        <dbReference type="Proteomes" id="UP000807159"/>
    </source>
</evidence>
<feature type="transmembrane region" description="Helical" evidence="1">
    <location>
        <begin position="63"/>
        <end position="84"/>
    </location>
</feature>
<feature type="transmembrane region" description="Helical" evidence="1">
    <location>
        <begin position="90"/>
        <end position="106"/>
    </location>
</feature>
<feature type="transmembrane region" description="Helical" evidence="1">
    <location>
        <begin position="211"/>
        <end position="227"/>
    </location>
</feature>
<accession>A0A8T2Z4F0</accession>
<reference evidence="2" key="1">
    <citation type="journal article" date="2021" name="J. Hered.">
        <title>Genome Assembly of Salicaceae Populus deltoides (Eastern Cottonwood) I-69 Based on Nanopore Sequencing and Hi-C Technologies.</title>
        <authorList>
            <person name="Bai S."/>
            <person name="Wu H."/>
            <person name="Zhang J."/>
            <person name="Pan Z."/>
            <person name="Zhao W."/>
            <person name="Li Z."/>
            <person name="Tong C."/>
        </authorList>
    </citation>
    <scope>NUCLEOTIDE SEQUENCE</scope>
    <source>
        <tissue evidence="2">Leaf</tissue>
    </source>
</reference>
<dbReference type="PANTHER" id="PTHR34115:SF13">
    <property type="entry name" value="RPB1A"/>
    <property type="match status" value="1"/>
</dbReference>
<comment type="caution">
    <text evidence="2">The sequence shown here is derived from an EMBL/GenBank/DDBJ whole genome shotgun (WGS) entry which is preliminary data.</text>
</comment>
<feature type="transmembrane region" description="Helical" evidence="1">
    <location>
        <begin position="276"/>
        <end position="297"/>
    </location>
</feature>
<keyword evidence="1" id="KW-0812">Transmembrane</keyword>
<keyword evidence="3" id="KW-1185">Reference proteome</keyword>
<evidence type="ECO:0000313" key="2">
    <source>
        <dbReference type="EMBL" id="KAH8512180.1"/>
    </source>
</evidence>
<name>A0A8T2Z4F0_POPDE</name>
<dbReference type="Proteomes" id="UP000807159">
    <property type="component" value="Chromosome 4"/>
</dbReference>
<dbReference type="PANTHER" id="PTHR34115">
    <property type="entry name" value="PROTEIN, PUTATIVE-RELATED"/>
    <property type="match status" value="1"/>
</dbReference>
<gene>
    <name evidence="2" type="ORF">H0E87_009404</name>
</gene>
<keyword evidence="1" id="KW-0472">Membrane</keyword>
<sequence length="303" mass="34181">MDRHASFFSLVGVLFNSIQFRYGTLSSFSTDNPIITVFFVAVLIHVVGSACEAKLEAAHFKSIAARSSFLARILALVLLITILYPKIGCLLFFSWVLLFIWVAYILREELLQLYESLYNAAVQVLGGLYNAVLQAYASSYTAFIEAFAGHGMTDAEPNGLLYNLTQPLILIYVNVHVWLLGVIKIPNCYQCIVSWCVIEISKTILTKRDRNLVLTLIIVNIFFEYLLEGKKNAYVMNEEVPEFLHNHSFCIENGGSCYPSPSSRPSLATFDDKNGVVHHVLLAFHYLSIFTGWLYLFPPKLII</sequence>
<dbReference type="InterPro" id="IPR053258">
    <property type="entry name" value="Ca-permeable_cation_channel"/>
</dbReference>
<organism evidence="2 3">
    <name type="scientific">Populus deltoides</name>
    <name type="common">Eastern poplar</name>
    <name type="synonym">Eastern cottonwood</name>
    <dbReference type="NCBI Taxonomy" id="3696"/>
    <lineage>
        <taxon>Eukaryota</taxon>
        <taxon>Viridiplantae</taxon>
        <taxon>Streptophyta</taxon>
        <taxon>Embryophyta</taxon>
        <taxon>Tracheophyta</taxon>
        <taxon>Spermatophyta</taxon>
        <taxon>Magnoliopsida</taxon>
        <taxon>eudicotyledons</taxon>
        <taxon>Gunneridae</taxon>
        <taxon>Pentapetalae</taxon>
        <taxon>rosids</taxon>
        <taxon>fabids</taxon>
        <taxon>Malpighiales</taxon>
        <taxon>Salicaceae</taxon>
        <taxon>Saliceae</taxon>
        <taxon>Populus</taxon>
    </lineage>
</organism>